<dbReference type="EMBL" id="SHOA02000010">
    <property type="protein sequence ID" value="TDH70299.1"/>
    <property type="molecule type" value="Genomic_DNA"/>
</dbReference>
<comment type="caution">
    <text evidence="2">The sequence shown here is derived from an EMBL/GenBank/DDBJ whole genome shotgun (WGS) entry which is preliminary data.</text>
</comment>
<proteinExistence type="predicted"/>
<dbReference type="OrthoDB" id="152433at2759"/>
<dbReference type="KEGG" id="blac:94345982"/>
<feature type="signal peptide" evidence="1">
    <location>
        <begin position="1"/>
        <end position="20"/>
    </location>
</feature>
<feature type="chain" id="PRO_5037056619" evidence="1">
    <location>
        <begin position="21"/>
        <end position="129"/>
    </location>
</feature>
<dbReference type="Proteomes" id="UP000294530">
    <property type="component" value="Unassembled WGS sequence"/>
</dbReference>
<protein>
    <submittedName>
        <fullName evidence="2">Uncharacterized protein</fullName>
    </submittedName>
</protein>
<organism evidence="2 3">
    <name type="scientific">Bremia lactucae</name>
    <name type="common">Lettuce downy mildew</name>
    <dbReference type="NCBI Taxonomy" id="4779"/>
    <lineage>
        <taxon>Eukaryota</taxon>
        <taxon>Sar</taxon>
        <taxon>Stramenopiles</taxon>
        <taxon>Oomycota</taxon>
        <taxon>Peronosporomycetes</taxon>
        <taxon>Peronosporales</taxon>
        <taxon>Peronosporaceae</taxon>
        <taxon>Bremia</taxon>
    </lineage>
</organism>
<dbReference type="RefSeq" id="XP_067819798.1">
    <property type="nucleotide sequence ID" value="XM_067960311.1"/>
</dbReference>
<keyword evidence="1" id="KW-0732">Signal</keyword>
<accession>A0A976FPP7</accession>
<evidence type="ECO:0000313" key="3">
    <source>
        <dbReference type="Proteomes" id="UP000294530"/>
    </source>
</evidence>
<gene>
    <name evidence="2" type="ORF">CCR75_002213</name>
</gene>
<dbReference type="GeneID" id="94345982"/>
<name>A0A976FPP7_BRELC</name>
<dbReference type="AlphaFoldDB" id="A0A976FPP7"/>
<reference evidence="2 3" key="1">
    <citation type="journal article" date="2021" name="Genome Biol.">
        <title>AFLAP: assembly-free linkage analysis pipeline using k-mers from genome sequencing data.</title>
        <authorList>
            <person name="Fletcher K."/>
            <person name="Zhang L."/>
            <person name="Gil J."/>
            <person name="Han R."/>
            <person name="Cavanaugh K."/>
            <person name="Michelmore R."/>
        </authorList>
    </citation>
    <scope>NUCLEOTIDE SEQUENCE [LARGE SCALE GENOMIC DNA]</scope>
    <source>
        <strain evidence="2 3">SF5</strain>
    </source>
</reference>
<evidence type="ECO:0000256" key="1">
    <source>
        <dbReference type="SAM" id="SignalP"/>
    </source>
</evidence>
<evidence type="ECO:0000313" key="2">
    <source>
        <dbReference type="EMBL" id="TDH70299.1"/>
    </source>
</evidence>
<keyword evidence="3" id="KW-1185">Reference proteome</keyword>
<sequence length="129" mass="13897">MRLALFSTVFFGTLLASTKASQERFPCRPACAKGETCKLQKVLCVTTPCYPIATCVPNETIKPACTKICSKNELCQIDSATSAQYCLNPCAFTLCGANTTCEIEQVQCIRAPCPSTVVCKPIETDPSLC</sequence>